<keyword evidence="2" id="KW-1185">Reference proteome</keyword>
<accession>A0ABP7MUN3</accession>
<proteinExistence type="predicted"/>
<evidence type="ECO:0000313" key="2">
    <source>
        <dbReference type="Proteomes" id="UP001501591"/>
    </source>
</evidence>
<dbReference type="Proteomes" id="UP001501591">
    <property type="component" value="Unassembled WGS sequence"/>
</dbReference>
<organism evidence="1 2">
    <name type="scientific">Microbacterium soli</name>
    <dbReference type="NCBI Taxonomy" id="446075"/>
    <lineage>
        <taxon>Bacteria</taxon>
        <taxon>Bacillati</taxon>
        <taxon>Actinomycetota</taxon>
        <taxon>Actinomycetes</taxon>
        <taxon>Micrococcales</taxon>
        <taxon>Microbacteriaceae</taxon>
        <taxon>Microbacterium</taxon>
    </lineage>
</organism>
<evidence type="ECO:0000313" key="1">
    <source>
        <dbReference type="EMBL" id="GAA3930576.1"/>
    </source>
</evidence>
<reference evidence="2" key="1">
    <citation type="journal article" date="2019" name="Int. J. Syst. Evol. Microbiol.">
        <title>The Global Catalogue of Microorganisms (GCM) 10K type strain sequencing project: providing services to taxonomists for standard genome sequencing and annotation.</title>
        <authorList>
            <consortium name="The Broad Institute Genomics Platform"/>
            <consortium name="The Broad Institute Genome Sequencing Center for Infectious Disease"/>
            <person name="Wu L."/>
            <person name="Ma J."/>
        </authorList>
    </citation>
    <scope>NUCLEOTIDE SEQUENCE [LARGE SCALE GENOMIC DNA]</scope>
    <source>
        <strain evidence="2">JCM 17024</strain>
    </source>
</reference>
<dbReference type="EMBL" id="BAABCP010000001">
    <property type="protein sequence ID" value="GAA3930576.1"/>
    <property type="molecule type" value="Genomic_DNA"/>
</dbReference>
<evidence type="ECO:0008006" key="3">
    <source>
        <dbReference type="Google" id="ProtNLM"/>
    </source>
</evidence>
<dbReference type="RefSeq" id="WP_344818069.1">
    <property type="nucleotide sequence ID" value="NZ_BAABCP010000001.1"/>
</dbReference>
<gene>
    <name evidence="1" type="ORF">GCM10022383_06520</name>
</gene>
<comment type="caution">
    <text evidence="1">The sequence shown here is derived from an EMBL/GenBank/DDBJ whole genome shotgun (WGS) entry which is preliminary data.</text>
</comment>
<protein>
    <recommendedName>
        <fullName evidence="3">7-cyano-7-deazaguanine synthase</fullName>
    </recommendedName>
</protein>
<sequence>MDRTRVARAEAMITAPPRWERADGHITISSAVSDRAPLWFSVQEEFSDLLSDRADHVLISLLMPAMKEGRDLHIGGTVTDALLHNANTDLQALLRMENPEFHAIRVTADSVAAPTPRALGVATGFSGGVDSFSTLVEYFWSVDAPRSLRVTHLLNNNVGAHGHSEAATALWRARRAPLERIAVEIGLPFVAVDSNLDEHYPRIGFVESVTMRNAAVPHLLGAGIGHLHFASSLPFSHVHVTGTGDISLLDTMLVPMLSTAGVTITSANSGQTRVQKTLSLIDVPEARHLDVCIDGDPTRTRNCSACPKCMRTMLTLEVGGYLEKFCPDTFSYDRYSRRRNDFVAEVLTSDDPFHQEIREYAAEVGWQWSTADRVRAVRTALKQRILRAARAIAGLPVLRPLRRVLGRLRR</sequence>
<name>A0ABP7MUN3_9MICO</name>